<dbReference type="InterPro" id="IPR008551">
    <property type="entry name" value="TANGO2"/>
</dbReference>
<evidence type="ECO:0000313" key="2">
    <source>
        <dbReference type="Proteomes" id="UP000030752"/>
    </source>
</evidence>
<dbReference type="GO" id="GO:0007030">
    <property type="term" value="P:Golgi organization"/>
    <property type="evidence" value="ECO:0007669"/>
    <property type="project" value="TreeGrafter"/>
</dbReference>
<dbReference type="PANTHER" id="PTHR17985:SF8">
    <property type="entry name" value="TRANSPORT AND GOLGI ORGANIZATION PROTEIN 2 HOMOLOG"/>
    <property type="match status" value="1"/>
</dbReference>
<name>W2SGW5_CYPE1</name>
<dbReference type="RefSeq" id="XP_008711960.1">
    <property type="nucleotide sequence ID" value="XM_008713738.1"/>
</dbReference>
<dbReference type="GeneID" id="19968779"/>
<dbReference type="PANTHER" id="PTHR17985">
    <property type="entry name" value="SER/THR-RICH PROTEIN T10 IN DGCR REGION"/>
    <property type="match status" value="1"/>
</dbReference>
<reference evidence="1 2" key="1">
    <citation type="submission" date="2013-03" db="EMBL/GenBank/DDBJ databases">
        <title>The Genome Sequence of Phialophora europaea CBS 101466.</title>
        <authorList>
            <consortium name="The Broad Institute Genomics Platform"/>
            <person name="Cuomo C."/>
            <person name="de Hoog S."/>
            <person name="Gorbushina A."/>
            <person name="Walker B."/>
            <person name="Young S.K."/>
            <person name="Zeng Q."/>
            <person name="Gargeya S."/>
            <person name="Fitzgerald M."/>
            <person name="Haas B."/>
            <person name="Abouelleil A."/>
            <person name="Allen A.W."/>
            <person name="Alvarado L."/>
            <person name="Arachchi H.M."/>
            <person name="Berlin A.M."/>
            <person name="Chapman S.B."/>
            <person name="Gainer-Dewar J."/>
            <person name="Goldberg J."/>
            <person name="Griggs A."/>
            <person name="Gujja S."/>
            <person name="Hansen M."/>
            <person name="Howarth C."/>
            <person name="Imamovic A."/>
            <person name="Ireland A."/>
            <person name="Larimer J."/>
            <person name="McCowan C."/>
            <person name="Murphy C."/>
            <person name="Pearson M."/>
            <person name="Poon T.W."/>
            <person name="Priest M."/>
            <person name="Roberts A."/>
            <person name="Saif S."/>
            <person name="Shea T."/>
            <person name="Sisk P."/>
            <person name="Sykes S."/>
            <person name="Wortman J."/>
            <person name="Nusbaum C."/>
            <person name="Birren B."/>
        </authorList>
    </citation>
    <scope>NUCLEOTIDE SEQUENCE [LARGE SCALE GENOMIC DNA]</scope>
    <source>
        <strain evidence="1 2">CBS 101466</strain>
    </source>
</reference>
<dbReference type="VEuPathDB" id="FungiDB:HMPREF1541_01440"/>
<dbReference type="EMBL" id="KB822711">
    <property type="protein sequence ID" value="ETN47248.1"/>
    <property type="molecule type" value="Genomic_DNA"/>
</dbReference>
<gene>
    <name evidence="1" type="ORF">HMPREF1541_01440</name>
</gene>
<protein>
    <recommendedName>
        <fullName evidence="3">DUF833 domain-containing protein</fullName>
    </recommendedName>
</protein>
<dbReference type="eggNOG" id="KOG2342">
    <property type="taxonomic scope" value="Eukaryota"/>
</dbReference>
<organism evidence="1 2">
    <name type="scientific">Cyphellophora europaea (strain CBS 101466)</name>
    <name type="common">Phialophora europaea</name>
    <dbReference type="NCBI Taxonomy" id="1220924"/>
    <lineage>
        <taxon>Eukaryota</taxon>
        <taxon>Fungi</taxon>
        <taxon>Dikarya</taxon>
        <taxon>Ascomycota</taxon>
        <taxon>Pezizomycotina</taxon>
        <taxon>Eurotiomycetes</taxon>
        <taxon>Chaetothyriomycetidae</taxon>
        <taxon>Chaetothyriales</taxon>
        <taxon>Cyphellophoraceae</taxon>
        <taxon>Cyphellophora</taxon>
    </lineage>
</organism>
<dbReference type="GO" id="GO:0005794">
    <property type="term" value="C:Golgi apparatus"/>
    <property type="evidence" value="ECO:0007669"/>
    <property type="project" value="TreeGrafter"/>
</dbReference>
<dbReference type="FunCoup" id="W2SGW5">
    <property type="interactions" value="368"/>
</dbReference>
<dbReference type="HOGENOM" id="CLU_047037_0_2_1"/>
<evidence type="ECO:0000313" key="1">
    <source>
        <dbReference type="EMBL" id="ETN47248.1"/>
    </source>
</evidence>
<dbReference type="OrthoDB" id="191601at2759"/>
<sequence length="319" mass="35194">MCIAIISTAHPKYRLILLDNRDEFLNRPTSTASFWPSFPDVFGSRDLLRSTQGTWLGATRSGKVAVLTNYKEDYVDPKATSRGAIIKKFLTEDVGSTDEFVKNIVNTGVAKDAGGFSLVCGQLGEQLAVISNRAKAGGEVPWIAGDIVQTVGLSNAAFTDRTWKKVLMGEEMTVEAIRKSVAKKETEDQLIKRLLTILSHDTLPRDGDLAEGGLDTYITELRNTIFVPPLGRKSKASLDGDKLRSANDQEKVKVVDGQSKFDIKQLGVDGIYATQKQSVVLVDHDMNVRFFERTLWDHNSEKVELGKGDVDVTFKLVPT</sequence>
<evidence type="ECO:0008006" key="3">
    <source>
        <dbReference type="Google" id="ProtNLM"/>
    </source>
</evidence>
<dbReference type="Pfam" id="PF05742">
    <property type="entry name" value="TANGO2"/>
    <property type="match status" value="1"/>
</dbReference>
<dbReference type="GO" id="GO:0009306">
    <property type="term" value="P:protein secretion"/>
    <property type="evidence" value="ECO:0007669"/>
    <property type="project" value="TreeGrafter"/>
</dbReference>
<keyword evidence="2" id="KW-1185">Reference proteome</keyword>
<proteinExistence type="predicted"/>
<dbReference type="Proteomes" id="UP000030752">
    <property type="component" value="Unassembled WGS sequence"/>
</dbReference>
<accession>W2SGW5</accession>
<dbReference type="AlphaFoldDB" id="W2SGW5"/>
<dbReference type="InParanoid" id="W2SGW5"/>